<reference evidence="1" key="1">
    <citation type="journal article" date="2014" name="Int. J. Syst. Evol. Microbiol.">
        <title>Complete genome sequence of Corynebacterium casei LMG S-19264T (=DSM 44701T), isolated from a smear-ripened cheese.</title>
        <authorList>
            <consortium name="US DOE Joint Genome Institute (JGI-PGF)"/>
            <person name="Walter F."/>
            <person name="Albersmeier A."/>
            <person name="Kalinowski J."/>
            <person name="Ruckert C."/>
        </authorList>
    </citation>
    <scope>NUCLEOTIDE SEQUENCE</scope>
    <source>
        <strain evidence="1">CGMCC 4.7278</strain>
    </source>
</reference>
<gene>
    <name evidence="1" type="ORF">GCM10011591_07800</name>
</gene>
<name>A0A917Q9H5_9NOCA</name>
<proteinExistence type="predicted"/>
<comment type="caution">
    <text evidence="1">The sequence shown here is derived from an EMBL/GenBank/DDBJ whole genome shotgun (WGS) entry which is preliminary data.</text>
</comment>
<evidence type="ECO:0000313" key="2">
    <source>
        <dbReference type="Proteomes" id="UP000612956"/>
    </source>
</evidence>
<evidence type="ECO:0000313" key="1">
    <source>
        <dbReference type="EMBL" id="GGK38514.1"/>
    </source>
</evidence>
<sequence length="136" mass="14451">MRSTPLRWDKSRRQAAAMSLTAVVLMSGLAGCAKKGFETEPPAPTEPVISTASVNEVCGIFAGQKGTWKAIGPSVARVAFLGAVRLWTTLDLTANAAIAYNRGIVDERTSEQCPEVRAATLSVLNVSKLETVLNAF</sequence>
<reference evidence="1" key="2">
    <citation type="submission" date="2020-09" db="EMBL/GenBank/DDBJ databases">
        <authorList>
            <person name="Sun Q."/>
            <person name="Zhou Y."/>
        </authorList>
    </citation>
    <scope>NUCLEOTIDE SEQUENCE</scope>
    <source>
        <strain evidence="1">CGMCC 4.7278</strain>
    </source>
</reference>
<accession>A0A917Q9H5</accession>
<dbReference type="PROSITE" id="PS51257">
    <property type="entry name" value="PROKAR_LIPOPROTEIN"/>
    <property type="match status" value="1"/>
</dbReference>
<protein>
    <recommendedName>
        <fullName evidence="3">Lipoprotein</fullName>
    </recommendedName>
</protein>
<evidence type="ECO:0008006" key="3">
    <source>
        <dbReference type="Google" id="ProtNLM"/>
    </source>
</evidence>
<organism evidence="1 2">
    <name type="scientific">Nocardia camponoti</name>
    <dbReference type="NCBI Taxonomy" id="1616106"/>
    <lineage>
        <taxon>Bacteria</taxon>
        <taxon>Bacillati</taxon>
        <taxon>Actinomycetota</taxon>
        <taxon>Actinomycetes</taxon>
        <taxon>Mycobacteriales</taxon>
        <taxon>Nocardiaceae</taxon>
        <taxon>Nocardia</taxon>
    </lineage>
</organism>
<dbReference type="Proteomes" id="UP000612956">
    <property type="component" value="Unassembled WGS sequence"/>
</dbReference>
<dbReference type="EMBL" id="BMMW01000001">
    <property type="protein sequence ID" value="GGK38514.1"/>
    <property type="molecule type" value="Genomic_DNA"/>
</dbReference>
<dbReference type="AlphaFoldDB" id="A0A917Q9H5"/>
<keyword evidence="2" id="KW-1185">Reference proteome</keyword>
<dbReference type="RefSeq" id="WP_188827325.1">
    <property type="nucleotide sequence ID" value="NZ_BMMW01000001.1"/>
</dbReference>